<proteinExistence type="predicted"/>
<dbReference type="EMBL" id="CAACVG010008001">
    <property type="protein sequence ID" value="VEN48006.1"/>
    <property type="molecule type" value="Genomic_DNA"/>
</dbReference>
<name>A0A653CJX7_CALMS</name>
<accession>A0A653CJX7</accession>
<dbReference type="Proteomes" id="UP000410492">
    <property type="component" value="Unassembled WGS sequence"/>
</dbReference>
<keyword evidence="2" id="KW-1185">Reference proteome</keyword>
<sequence>EELFENIVVSQILSESAVLDAPLANPVVGGVCPQSQADLERNFHKSDEMDARLAEIADLWLL</sequence>
<feature type="non-terminal residue" evidence="1">
    <location>
        <position position="1"/>
    </location>
</feature>
<organism evidence="1 2">
    <name type="scientific">Callosobruchus maculatus</name>
    <name type="common">Southern cowpea weevil</name>
    <name type="synonym">Pulse bruchid</name>
    <dbReference type="NCBI Taxonomy" id="64391"/>
    <lineage>
        <taxon>Eukaryota</taxon>
        <taxon>Metazoa</taxon>
        <taxon>Ecdysozoa</taxon>
        <taxon>Arthropoda</taxon>
        <taxon>Hexapoda</taxon>
        <taxon>Insecta</taxon>
        <taxon>Pterygota</taxon>
        <taxon>Neoptera</taxon>
        <taxon>Endopterygota</taxon>
        <taxon>Coleoptera</taxon>
        <taxon>Polyphaga</taxon>
        <taxon>Cucujiformia</taxon>
        <taxon>Chrysomeloidea</taxon>
        <taxon>Chrysomelidae</taxon>
        <taxon>Bruchinae</taxon>
        <taxon>Bruchini</taxon>
        <taxon>Callosobruchus</taxon>
    </lineage>
</organism>
<protein>
    <submittedName>
        <fullName evidence="1">Uncharacterized protein</fullName>
    </submittedName>
</protein>
<evidence type="ECO:0000313" key="1">
    <source>
        <dbReference type="EMBL" id="VEN48006.1"/>
    </source>
</evidence>
<dbReference type="AlphaFoldDB" id="A0A653CJX7"/>
<evidence type="ECO:0000313" key="2">
    <source>
        <dbReference type="Proteomes" id="UP000410492"/>
    </source>
</evidence>
<reference evidence="1 2" key="1">
    <citation type="submission" date="2019-01" db="EMBL/GenBank/DDBJ databases">
        <authorList>
            <person name="Sayadi A."/>
        </authorList>
    </citation>
    <scope>NUCLEOTIDE SEQUENCE [LARGE SCALE GENOMIC DNA]</scope>
</reference>
<gene>
    <name evidence="1" type="ORF">CALMAC_LOCUS9609</name>
</gene>